<protein>
    <submittedName>
        <fullName evidence="1">Uncharacterized protein</fullName>
    </submittedName>
</protein>
<proteinExistence type="predicted"/>
<dbReference type="Proteomes" id="UP000657177">
    <property type="component" value="Unassembled WGS sequence"/>
</dbReference>
<dbReference type="Gene3D" id="2.60.40.10">
    <property type="entry name" value="Immunoglobulins"/>
    <property type="match status" value="1"/>
</dbReference>
<name>A0A8J6HWX5_9FIRM</name>
<keyword evidence="2" id="KW-1185">Reference proteome</keyword>
<dbReference type="RefSeq" id="WP_181339288.1">
    <property type="nucleotide sequence ID" value="NZ_JAAKDE010000008.1"/>
</dbReference>
<evidence type="ECO:0000313" key="2">
    <source>
        <dbReference type="Proteomes" id="UP000657177"/>
    </source>
</evidence>
<organism evidence="1 2">
    <name type="scientific">Capillibacterium thermochitinicola</name>
    <dbReference type="NCBI Taxonomy" id="2699427"/>
    <lineage>
        <taxon>Bacteria</taxon>
        <taxon>Bacillati</taxon>
        <taxon>Bacillota</taxon>
        <taxon>Capillibacterium</taxon>
    </lineage>
</organism>
<accession>A0A8J6HWX5</accession>
<reference evidence="1" key="1">
    <citation type="submission" date="2020-06" db="EMBL/GenBank/DDBJ databases">
        <title>Novel chitinolytic bacterium.</title>
        <authorList>
            <person name="Ungkulpasvich U."/>
            <person name="Kosugi A."/>
            <person name="Uke A."/>
        </authorList>
    </citation>
    <scope>NUCLEOTIDE SEQUENCE</scope>
    <source>
        <strain evidence="1">UUS1-1</strain>
    </source>
</reference>
<dbReference type="AlphaFoldDB" id="A0A8J6HWX5"/>
<gene>
    <name evidence="1" type="ORF">G5B42_04665</name>
</gene>
<dbReference type="InterPro" id="IPR013783">
    <property type="entry name" value="Ig-like_fold"/>
</dbReference>
<evidence type="ECO:0000313" key="1">
    <source>
        <dbReference type="EMBL" id="MBA2132837.1"/>
    </source>
</evidence>
<dbReference type="EMBL" id="JAAKDE010000008">
    <property type="protein sequence ID" value="MBA2132837.1"/>
    <property type="molecule type" value="Genomic_DNA"/>
</dbReference>
<comment type="caution">
    <text evidence="1">The sequence shown here is derived from an EMBL/GenBank/DDBJ whole genome shotgun (WGS) entry which is preliminary data.</text>
</comment>
<sequence length="334" mass="37041">MVLLTLGLFCHSGCLSKPYLPGQDLGTLSLRLQRAETSPDQKQFSVMAHYQPIKKVTVIISSKKTVITKTVDPYVEGDVITIGSIYPGSWQIEVKCYDADDQWSLYGVTTKTIQPGENAELLIIIRLAPGELSITMDVAPLLAAGYDASRGRLYVYEDPATDRATIFDLILEGKVLKNREPILLPPGTYNAQIYIPNKSNSFYESDYILFDIITGQIESYALTADASLVVAGLVDLPPATPENFEVRMANGQPLLGWDPVLDADLAGYNVYRTNRDGRFVLLAQVGNDTCVYHDREVKIADYAQSRLGYAVSSYDQGGNNSLWTPTLYWPFDEE</sequence>